<feature type="compositionally biased region" description="Basic and acidic residues" evidence="10">
    <location>
        <begin position="595"/>
        <end position="607"/>
    </location>
</feature>
<dbReference type="PROSITE" id="PS50067">
    <property type="entry name" value="KINESIN_MOTOR_2"/>
    <property type="match status" value="1"/>
</dbReference>
<keyword evidence="2" id="KW-0597">Phosphoprotein</keyword>
<evidence type="ECO:0000256" key="8">
    <source>
        <dbReference type="PROSITE-ProRule" id="PRU00283"/>
    </source>
</evidence>
<dbReference type="PANTHER" id="PTHR47968:SF62">
    <property type="entry name" value="KINESIN FAMILY MEMBER 5A"/>
    <property type="match status" value="1"/>
</dbReference>
<dbReference type="InterPro" id="IPR036961">
    <property type="entry name" value="Kinesin_motor_dom_sf"/>
</dbReference>
<evidence type="ECO:0000256" key="4">
    <source>
        <dbReference type="ARBA" id="ARBA00022741"/>
    </source>
</evidence>
<dbReference type="SMART" id="SM00129">
    <property type="entry name" value="KISc"/>
    <property type="match status" value="1"/>
</dbReference>
<protein>
    <recommendedName>
        <fullName evidence="9">Kinesin-like protein</fullName>
    </recommendedName>
</protein>
<dbReference type="PRINTS" id="PR00380">
    <property type="entry name" value="KINESINHEAVY"/>
</dbReference>
<dbReference type="Pfam" id="PF00225">
    <property type="entry name" value="Kinesin"/>
    <property type="match status" value="1"/>
</dbReference>
<dbReference type="InterPro" id="IPR001752">
    <property type="entry name" value="Kinesin_motor_dom"/>
</dbReference>
<name>A0ABM0K926_APLCA</name>
<keyword evidence="4 8" id="KW-0547">Nucleotide-binding</keyword>
<dbReference type="InterPro" id="IPR056524">
    <property type="entry name" value="KIF6/9_C"/>
</dbReference>
<dbReference type="RefSeq" id="XP_005111798.1">
    <property type="nucleotide sequence ID" value="XM_005111741.3"/>
</dbReference>
<keyword evidence="12" id="KW-1185">Reference proteome</keyword>
<dbReference type="InterPro" id="IPR027417">
    <property type="entry name" value="P-loop_NTPase"/>
</dbReference>
<evidence type="ECO:0000313" key="12">
    <source>
        <dbReference type="Proteomes" id="UP000694888"/>
    </source>
</evidence>
<evidence type="ECO:0000256" key="2">
    <source>
        <dbReference type="ARBA" id="ARBA00022553"/>
    </source>
</evidence>
<dbReference type="InterPro" id="IPR019821">
    <property type="entry name" value="Kinesin_motor_CS"/>
</dbReference>
<evidence type="ECO:0000313" key="13">
    <source>
        <dbReference type="RefSeq" id="XP_005111798.1"/>
    </source>
</evidence>
<evidence type="ECO:0000256" key="7">
    <source>
        <dbReference type="ARBA" id="ARBA00023212"/>
    </source>
</evidence>
<keyword evidence="5 8" id="KW-0067">ATP-binding</keyword>
<evidence type="ECO:0000256" key="10">
    <source>
        <dbReference type="SAM" id="MobiDB-lite"/>
    </source>
</evidence>
<organism evidence="12 13">
    <name type="scientific">Aplysia californica</name>
    <name type="common">California sea hare</name>
    <dbReference type="NCBI Taxonomy" id="6500"/>
    <lineage>
        <taxon>Eukaryota</taxon>
        <taxon>Metazoa</taxon>
        <taxon>Spiralia</taxon>
        <taxon>Lophotrochozoa</taxon>
        <taxon>Mollusca</taxon>
        <taxon>Gastropoda</taxon>
        <taxon>Heterobranchia</taxon>
        <taxon>Euthyneura</taxon>
        <taxon>Tectipleura</taxon>
        <taxon>Aplysiida</taxon>
        <taxon>Aplysioidea</taxon>
        <taxon>Aplysiidae</taxon>
        <taxon>Aplysia</taxon>
    </lineage>
</organism>
<evidence type="ECO:0000256" key="9">
    <source>
        <dbReference type="RuleBase" id="RU000394"/>
    </source>
</evidence>
<dbReference type="PANTHER" id="PTHR47968">
    <property type="entry name" value="CENTROMERE PROTEIN E"/>
    <property type="match status" value="1"/>
</dbReference>
<keyword evidence="7" id="KW-0963">Cytoplasm</keyword>
<dbReference type="PROSITE" id="PS00411">
    <property type="entry name" value="KINESIN_MOTOR_1"/>
    <property type="match status" value="1"/>
</dbReference>
<feature type="domain" description="Kinesin motor" evidence="11">
    <location>
        <begin position="7"/>
        <end position="350"/>
    </location>
</feature>
<evidence type="ECO:0000259" key="11">
    <source>
        <dbReference type="PROSITE" id="PS50067"/>
    </source>
</evidence>
<dbReference type="InterPro" id="IPR027640">
    <property type="entry name" value="Kinesin-like_fam"/>
</dbReference>
<dbReference type="Pfam" id="PF23735">
    <property type="entry name" value="KIF9"/>
    <property type="match status" value="1"/>
</dbReference>
<dbReference type="Proteomes" id="UP000694888">
    <property type="component" value="Unplaced"/>
</dbReference>
<feature type="compositionally biased region" description="Acidic residues" evidence="10">
    <location>
        <begin position="608"/>
        <end position="627"/>
    </location>
</feature>
<keyword evidence="8 9" id="KW-0505">Motor protein</keyword>
<comment type="subcellular location">
    <subcellularLocation>
        <location evidence="1">Cytoplasm</location>
        <location evidence="1">Cytoskeleton</location>
    </subcellularLocation>
</comment>
<comment type="similarity">
    <text evidence="8 9">Belongs to the TRAFAC class myosin-kinesin ATPase superfamily. Kinesin family.</text>
</comment>
<sequence length="874" mass="97944">MSSRNKKVRVWGRFRPTANFAHENIELLPDNKGVNVHMRRDPKKGVVNNQILDWSFKLDGIFSNADQDTVYNTVASDIVRGSLDGYNGTLMCYGQTGAGKTFTITGATESYRHRGLIPRAISQLFKQIEERLEYSITVRVSYMEIYNEGMFDLLSSLPEATWNNNSKDPYATPDPMVVTENQDGVFVKGLSCHLAQNEEEALNLLFEGETNRSIAAHQLNKQSSRSHCIFTVYLESRSRTQSNAKYTVSKVNFVDLAGSERLSKSKSEGKTKEEAMYINKSLSFLEQVVIALASRTRDHVPFRQSKLTHYLKDSIGGNCNTLLVANMWGEPAQLEETVSTLRFATRMMCVASEPAVNEVYDPALLVKKLQREIQHLKSELAMHDTLTNRSMVWYDPLSEQQKYEIRTQVKRYLDGSLDEIDIVNIRQIVGTFESFRELYLDMEKDMEARLKEKYMLIDKNDPASIAAAQQDLTLMLDAHENPASEAGVPIADDGSLVGDLEGGNFGLGTAPKTSKADSSAVVQLKKKERERDRKRGSRGATSPVAGKTASSPSHSAKGERKIESPTTPGGERADKPEKDLEGSASPVSSAGNLSRSEKVQRPSRLAEDAESGVGEEGEEPAEEEEEHADGPPTDTPPSRTSAFEDFKAEKGSEINRVLIGNKEELAKRKKAYSDLAKDVNNIKVSIDQTRQKLEQLRQIREAEGPILNEDGDIIISEEEFMEIQRLKDLKISYRSKYDQLHNGKSEVVYCQNMVDQCRLKLIQEFDNWYSESFLSATDESQTSLGVGIGGRPGVIVPITSLATEDEQEKFERLQLELMMNNPDSAAFYNAQMRTSRRKIYGSAMSQAQPAYRHQPGTPTKNVLNRPPNMLQVQY</sequence>
<evidence type="ECO:0000256" key="1">
    <source>
        <dbReference type="ARBA" id="ARBA00004245"/>
    </source>
</evidence>
<keyword evidence="3 9" id="KW-0493">Microtubule</keyword>
<dbReference type="GeneID" id="101850921"/>
<evidence type="ECO:0000256" key="5">
    <source>
        <dbReference type="ARBA" id="ARBA00022840"/>
    </source>
</evidence>
<feature type="binding site" evidence="8">
    <location>
        <begin position="94"/>
        <end position="101"/>
    </location>
    <ligand>
        <name>ATP</name>
        <dbReference type="ChEBI" id="CHEBI:30616"/>
    </ligand>
</feature>
<evidence type="ECO:0000256" key="3">
    <source>
        <dbReference type="ARBA" id="ARBA00022701"/>
    </source>
</evidence>
<keyword evidence="7" id="KW-0206">Cytoskeleton</keyword>
<proteinExistence type="inferred from homology"/>
<gene>
    <name evidence="13" type="primary">LOC101850921</name>
</gene>
<keyword evidence="6" id="KW-0175">Coiled coil</keyword>
<reference evidence="13" key="1">
    <citation type="submission" date="2025-08" db="UniProtKB">
        <authorList>
            <consortium name="RefSeq"/>
        </authorList>
    </citation>
    <scope>IDENTIFICATION</scope>
</reference>
<dbReference type="SUPFAM" id="SSF52540">
    <property type="entry name" value="P-loop containing nucleoside triphosphate hydrolases"/>
    <property type="match status" value="1"/>
</dbReference>
<feature type="compositionally biased region" description="Basic and acidic residues" evidence="10">
    <location>
        <begin position="571"/>
        <end position="581"/>
    </location>
</feature>
<feature type="region of interest" description="Disordered" evidence="10">
    <location>
        <begin position="507"/>
        <end position="647"/>
    </location>
</feature>
<accession>A0ABM0K926</accession>
<feature type="compositionally biased region" description="Polar residues" evidence="10">
    <location>
        <begin position="585"/>
        <end position="594"/>
    </location>
</feature>
<evidence type="ECO:0000256" key="6">
    <source>
        <dbReference type="ARBA" id="ARBA00023054"/>
    </source>
</evidence>
<dbReference type="Gene3D" id="3.40.850.10">
    <property type="entry name" value="Kinesin motor domain"/>
    <property type="match status" value="1"/>
</dbReference>